<evidence type="ECO:0000256" key="20">
    <source>
        <dbReference type="ARBA" id="ARBA00048679"/>
    </source>
</evidence>
<keyword evidence="9 22" id="KW-0812">Transmembrane</keyword>
<dbReference type="OMA" id="NRDLDKW"/>
<keyword evidence="6" id="KW-0597">Phosphoprotein</keyword>
<dbReference type="Gene3D" id="3.30.200.20">
    <property type="entry name" value="Phosphorylase Kinase, domain 1"/>
    <property type="match status" value="1"/>
</dbReference>
<keyword evidence="12 21" id="KW-0547">Nucleotide-binding</keyword>
<dbReference type="Pfam" id="PF08263">
    <property type="entry name" value="LRRNT_2"/>
    <property type="match status" value="1"/>
</dbReference>
<dbReference type="InterPro" id="IPR017441">
    <property type="entry name" value="Protein_kinase_ATP_BS"/>
</dbReference>
<dbReference type="Gramene" id="Kaladp0001s0139.1.v1.1">
    <property type="protein sequence ID" value="Kaladp0001s0139.1.v1.1"/>
    <property type="gene ID" value="Kaladp0001s0139.v1.1"/>
</dbReference>
<dbReference type="Pfam" id="PF00069">
    <property type="entry name" value="Pkinase"/>
    <property type="match status" value="1"/>
</dbReference>
<dbReference type="InterPro" id="IPR001611">
    <property type="entry name" value="Leu-rich_rpt"/>
</dbReference>
<dbReference type="FunFam" id="1.10.510.10:FF:000358">
    <property type="entry name" value="Putative leucine-rich repeat receptor-like serine/threonine-protein kinase"/>
    <property type="match status" value="1"/>
</dbReference>
<evidence type="ECO:0000313" key="24">
    <source>
        <dbReference type="EnsemblPlants" id="Kaladp0001s0139.1.v1.1"/>
    </source>
</evidence>
<evidence type="ECO:0000313" key="25">
    <source>
        <dbReference type="Proteomes" id="UP000594263"/>
    </source>
</evidence>
<dbReference type="PROSITE" id="PS50011">
    <property type="entry name" value="PROTEIN_KINASE_DOM"/>
    <property type="match status" value="1"/>
</dbReference>
<keyword evidence="7" id="KW-0433">Leucine-rich repeat</keyword>
<dbReference type="FunFam" id="3.80.10.10:FF:000288">
    <property type="entry name" value="LRR receptor-like serine/threonine-protein kinase EFR"/>
    <property type="match status" value="1"/>
</dbReference>
<dbReference type="GO" id="GO:0004674">
    <property type="term" value="F:protein serine/threonine kinase activity"/>
    <property type="evidence" value="ECO:0007669"/>
    <property type="project" value="UniProtKB-KW"/>
</dbReference>
<dbReference type="InterPro" id="IPR008271">
    <property type="entry name" value="Ser/Thr_kinase_AS"/>
</dbReference>
<accession>A0A7N0SV46</accession>
<dbReference type="EnsemblPlants" id="Kaladp0001s0139.1.v1.1">
    <property type="protein sequence ID" value="Kaladp0001s0139.1.v1.1"/>
    <property type="gene ID" value="Kaladp0001s0139.v1.1"/>
</dbReference>
<evidence type="ECO:0000256" key="8">
    <source>
        <dbReference type="ARBA" id="ARBA00022679"/>
    </source>
</evidence>
<feature type="domain" description="Protein kinase" evidence="23">
    <location>
        <begin position="713"/>
        <end position="1014"/>
    </location>
</feature>
<comment type="catalytic activity">
    <reaction evidence="19">
        <text>L-threonyl-[protein] + ATP = O-phospho-L-threonyl-[protein] + ADP + H(+)</text>
        <dbReference type="Rhea" id="RHEA:46608"/>
        <dbReference type="Rhea" id="RHEA-COMP:11060"/>
        <dbReference type="Rhea" id="RHEA-COMP:11605"/>
        <dbReference type="ChEBI" id="CHEBI:15378"/>
        <dbReference type="ChEBI" id="CHEBI:30013"/>
        <dbReference type="ChEBI" id="CHEBI:30616"/>
        <dbReference type="ChEBI" id="CHEBI:61977"/>
        <dbReference type="ChEBI" id="CHEBI:456216"/>
        <dbReference type="EC" id="2.7.11.1"/>
    </reaction>
</comment>
<dbReference type="Proteomes" id="UP000594263">
    <property type="component" value="Unplaced"/>
</dbReference>
<evidence type="ECO:0000256" key="4">
    <source>
        <dbReference type="ARBA" id="ARBA00022475"/>
    </source>
</evidence>
<dbReference type="Gene3D" id="3.80.10.10">
    <property type="entry name" value="Ribonuclease Inhibitor"/>
    <property type="match status" value="3"/>
</dbReference>
<evidence type="ECO:0000256" key="22">
    <source>
        <dbReference type="SAM" id="Phobius"/>
    </source>
</evidence>
<proteinExistence type="inferred from homology"/>
<evidence type="ECO:0000256" key="10">
    <source>
        <dbReference type="ARBA" id="ARBA00022729"/>
    </source>
</evidence>
<feature type="binding site" evidence="21">
    <location>
        <position position="740"/>
    </location>
    <ligand>
        <name>ATP</name>
        <dbReference type="ChEBI" id="CHEBI:30616"/>
    </ligand>
</feature>
<evidence type="ECO:0000256" key="21">
    <source>
        <dbReference type="PROSITE-ProRule" id="PRU10141"/>
    </source>
</evidence>
<dbReference type="InterPro" id="IPR013210">
    <property type="entry name" value="LRR_N_plant-typ"/>
</dbReference>
<evidence type="ECO:0000256" key="18">
    <source>
        <dbReference type="ARBA" id="ARBA00023180"/>
    </source>
</evidence>
<keyword evidence="18" id="KW-0325">Glycoprotein</keyword>
<keyword evidence="25" id="KW-1185">Reference proteome</keyword>
<evidence type="ECO:0000256" key="11">
    <source>
        <dbReference type="ARBA" id="ARBA00022737"/>
    </source>
</evidence>
<dbReference type="InterPro" id="IPR000719">
    <property type="entry name" value="Prot_kinase_dom"/>
</dbReference>
<dbReference type="InterPro" id="IPR032675">
    <property type="entry name" value="LRR_dom_sf"/>
</dbReference>
<evidence type="ECO:0000256" key="13">
    <source>
        <dbReference type="ARBA" id="ARBA00022777"/>
    </source>
</evidence>
<evidence type="ECO:0000256" key="7">
    <source>
        <dbReference type="ARBA" id="ARBA00022614"/>
    </source>
</evidence>
<comment type="catalytic activity">
    <reaction evidence="20">
        <text>L-seryl-[protein] + ATP = O-phospho-L-seryl-[protein] + ADP + H(+)</text>
        <dbReference type="Rhea" id="RHEA:17989"/>
        <dbReference type="Rhea" id="RHEA-COMP:9863"/>
        <dbReference type="Rhea" id="RHEA-COMP:11604"/>
        <dbReference type="ChEBI" id="CHEBI:15378"/>
        <dbReference type="ChEBI" id="CHEBI:29999"/>
        <dbReference type="ChEBI" id="CHEBI:30616"/>
        <dbReference type="ChEBI" id="CHEBI:83421"/>
        <dbReference type="ChEBI" id="CHEBI:456216"/>
        <dbReference type="EC" id="2.7.11.1"/>
    </reaction>
</comment>
<protein>
    <recommendedName>
        <fullName evidence="3">non-specific serine/threonine protein kinase</fullName>
        <ecNumber evidence="3">2.7.11.1</ecNumber>
    </recommendedName>
</protein>
<evidence type="ECO:0000256" key="14">
    <source>
        <dbReference type="ARBA" id="ARBA00022840"/>
    </source>
</evidence>
<dbReference type="SUPFAM" id="SSF56112">
    <property type="entry name" value="Protein kinase-like (PK-like)"/>
    <property type="match status" value="1"/>
</dbReference>
<dbReference type="PANTHER" id="PTHR27008:SF592">
    <property type="entry name" value="LEUCINE-RICH REPEAT RECEPTOR-LIKE PROTEIN KINASE FAMILY PROTEIN-RELATED"/>
    <property type="match status" value="1"/>
</dbReference>
<keyword evidence="10" id="KW-0732">Signal</keyword>
<keyword evidence="14 21" id="KW-0067">ATP-binding</keyword>
<name>A0A7N0SV46_KALFE</name>
<dbReference type="InterPro" id="IPR011009">
    <property type="entry name" value="Kinase-like_dom_sf"/>
</dbReference>
<dbReference type="SUPFAM" id="SSF52058">
    <property type="entry name" value="L domain-like"/>
    <property type="match status" value="1"/>
</dbReference>
<dbReference type="PANTHER" id="PTHR27008">
    <property type="entry name" value="OS04G0122200 PROTEIN"/>
    <property type="match status" value="1"/>
</dbReference>
<dbReference type="FunFam" id="3.80.10.10:FF:000095">
    <property type="entry name" value="LRR receptor-like serine/threonine-protein kinase GSO1"/>
    <property type="match status" value="1"/>
</dbReference>
<keyword evidence="17" id="KW-0675">Receptor</keyword>
<keyword evidence="16 22" id="KW-0472">Membrane</keyword>
<keyword evidence="8" id="KW-0808">Transferase</keyword>
<comment type="subcellular location">
    <subcellularLocation>
        <location evidence="1">Cell membrane</location>
        <topology evidence="1">Single-pass membrane protein</topology>
    </subcellularLocation>
</comment>
<dbReference type="GO" id="GO:0005524">
    <property type="term" value="F:ATP binding"/>
    <property type="evidence" value="ECO:0007669"/>
    <property type="project" value="UniProtKB-UniRule"/>
</dbReference>
<dbReference type="AlphaFoldDB" id="A0A7N0SV46"/>
<evidence type="ECO:0000256" key="3">
    <source>
        <dbReference type="ARBA" id="ARBA00012513"/>
    </source>
</evidence>
<evidence type="ECO:0000256" key="2">
    <source>
        <dbReference type="ARBA" id="ARBA00008684"/>
    </source>
</evidence>
<dbReference type="PROSITE" id="PS00108">
    <property type="entry name" value="PROTEIN_KINASE_ST"/>
    <property type="match status" value="1"/>
</dbReference>
<keyword evidence="11" id="KW-0677">Repeat</keyword>
<keyword evidence="5" id="KW-0723">Serine/threonine-protein kinase</keyword>
<dbReference type="EC" id="2.7.11.1" evidence="3"/>
<dbReference type="SMART" id="SM00220">
    <property type="entry name" value="S_TKc"/>
    <property type="match status" value="1"/>
</dbReference>
<evidence type="ECO:0000256" key="6">
    <source>
        <dbReference type="ARBA" id="ARBA00022553"/>
    </source>
</evidence>
<organism evidence="24 25">
    <name type="scientific">Kalanchoe fedtschenkoi</name>
    <name type="common">Lavender scallops</name>
    <name type="synonym">South American air plant</name>
    <dbReference type="NCBI Taxonomy" id="63787"/>
    <lineage>
        <taxon>Eukaryota</taxon>
        <taxon>Viridiplantae</taxon>
        <taxon>Streptophyta</taxon>
        <taxon>Embryophyta</taxon>
        <taxon>Tracheophyta</taxon>
        <taxon>Spermatophyta</taxon>
        <taxon>Magnoliopsida</taxon>
        <taxon>eudicotyledons</taxon>
        <taxon>Gunneridae</taxon>
        <taxon>Pentapetalae</taxon>
        <taxon>Saxifragales</taxon>
        <taxon>Crassulaceae</taxon>
        <taxon>Kalanchoe</taxon>
    </lineage>
</organism>
<evidence type="ECO:0000256" key="15">
    <source>
        <dbReference type="ARBA" id="ARBA00022989"/>
    </source>
</evidence>
<dbReference type="PROSITE" id="PS00107">
    <property type="entry name" value="PROTEIN_KINASE_ATP"/>
    <property type="match status" value="1"/>
</dbReference>
<feature type="transmembrane region" description="Helical" evidence="22">
    <location>
        <begin position="652"/>
        <end position="676"/>
    </location>
</feature>
<reference evidence="24" key="1">
    <citation type="submission" date="2021-01" db="UniProtKB">
        <authorList>
            <consortium name="EnsemblPlants"/>
        </authorList>
    </citation>
    <scope>IDENTIFICATION</scope>
</reference>
<dbReference type="SUPFAM" id="SSF52047">
    <property type="entry name" value="RNI-like"/>
    <property type="match status" value="1"/>
</dbReference>
<keyword evidence="4" id="KW-1003">Cell membrane</keyword>
<keyword evidence="15 22" id="KW-1133">Transmembrane helix</keyword>
<evidence type="ECO:0000256" key="19">
    <source>
        <dbReference type="ARBA" id="ARBA00047899"/>
    </source>
</evidence>
<dbReference type="InterPro" id="IPR003591">
    <property type="entry name" value="Leu-rich_rpt_typical-subtyp"/>
</dbReference>
<dbReference type="GO" id="GO:0005886">
    <property type="term" value="C:plasma membrane"/>
    <property type="evidence" value="ECO:0007669"/>
    <property type="project" value="UniProtKB-SubCell"/>
</dbReference>
<sequence length="1019" mass="111517">MFLLDEVSRAWFATANFVRTSLFQTAKFTSINFVHVIFAVSDSEDALYIRHLKPRSSHVWPQSEALSSWNASLHFCKWVGITCDGSRHQRATVLDLSDHSTGGVISPFIGNLSFLRVINLSGNRLEGFIPKEIGLLSRLEVFNVSYNSLQGGFPLQLTNCSRLLTVALAHNALTGIIPDQLGFMSNLQDLYMGVNNFTGQVPSSIGNISSLTLLSLGTNRLQGSIPSNLGKLQSLKFLSLDDNSLSGTIPSSLYNLTSLRILSLPVNHLSGTLAPSMGIHFPHLRFAFVGGNILTGIIPPTLSNLSSLQQFDMFQNHFSGNVPGGLGRLEHLEWFNLGKNHLGSEDEGDLDFLTNLTSLKSLNIYENHFGGVLPRSIGNLSSRIEELLLGSNMISGRIPVEVGNLVSLVALGMEYNNLTGDIPSSIGNLVMLQRLTLGGNRLQGSIPPSLGNLKSLYGLSLTRNWLEGSIPLNLRHCSSLQQLKLDRNKMNGTLIILSLSYNSFTGSFPAAVGKLVNMNDLDISNNKFSGEIPTELGQCSSLEYLQVQANSFGGRIPISLGSLKGAKYMDFSSNNLSGEIPFELQDLRSLQILDISFNQMEGEVPTKGVFSNMTRFFLEGNEKLCGGIPDLHLPNCSSANLRKNEKRHSMSAMVIIVMTVSIFFSFVLSSILTWVVSGKVSKREDATAISLVDGGSNLLRLSYKQLRDTTNGFSVGNIIGVGSFGSVYSGVLGDRPIAVKVMNLEKHGALKSFKAECKALSKIRHRNLLQILSCCTSLDYKGSDFVALVYELMPNGNLESWLHGSRILNLTQRLDIAVDIASALEYLHHDCEPQIVHCDLKPSNVLLDVDMVAHVGDFGLARILRGATSSSNLSQEQSMSSLGIKGTVGYVPPEYGMGGSVSMQGDMYSFGILLLEMVTGRRPTDEIFKDNASLHSLCKYKATNSNIFDIVDSHLYAELNNENNDYETNQEDVNVKRVQECCAAIIEVGVACSMDSPNERIDIRKACKVLHNTRIKFLE</sequence>
<evidence type="ECO:0000256" key="17">
    <source>
        <dbReference type="ARBA" id="ARBA00023170"/>
    </source>
</evidence>
<evidence type="ECO:0000256" key="1">
    <source>
        <dbReference type="ARBA" id="ARBA00004162"/>
    </source>
</evidence>
<evidence type="ECO:0000256" key="5">
    <source>
        <dbReference type="ARBA" id="ARBA00022527"/>
    </source>
</evidence>
<evidence type="ECO:0000256" key="16">
    <source>
        <dbReference type="ARBA" id="ARBA00023136"/>
    </source>
</evidence>
<comment type="similarity">
    <text evidence="2">Belongs to the protein kinase superfamily. Ser/Thr protein kinase family.</text>
</comment>
<evidence type="ECO:0000259" key="23">
    <source>
        <dbReference type="PROSITE" id="PS50011"/>
    </source>
</evidence>
<dbReference type="Pfam" id="PF00560">
    <property type="entry name" value="LRR_1"/>
    <property type="match status" value="7"/>
</dbReference>
<evidence type="ECO:0000256" key="9">
    <source>
        <dbReference type="ARBA" id="ARBA00022692"/>
    </source>
</evidence>
<keyword evidence="13" id="KW-0418">Kinase</keyword>
<dbReference type="InterPro" id="IPR051809">
    <property type="entry name" value="Plant_receptor-like_S/T_kinase"/>
</dbReference>
<dbReference type="SMART" id="SM00369">
    <property type="entry name" value="LRR_TYP"/>
    <property type="match status" value="6"/>
</dbReference>
<dbReference type="Gene3D" id="1.10.510.10">
    <property type="entry name" value="Transferase(Phosphotransferase) domain 1"/>
    <property type="match status" value="1"/>
</dbReference>
<evidence type="ECO:0000256" key="12">
    <source>
        <dbReference type="ARBA" id="ARBA00022741"/>
    </source>
</evidence>